<dbReference type="EC" id="3.6.4.13" evidence="1"/>
<dbReference type="InterPro" id="IPR011545">
    <property type="entry name" value="DEAD/DEAH_box_helicase_dom"/>
</dbReference>
<dbReference type="CDD" id="cd18787">
    <property type="entry name" value="SF2_C_DEAD"/>
    <property type="match status" value="1"/>
</dbReference>
<keyword evidence="5" id="KW-0067">ATP-binding</keyword>
<dbReference type="Proteomes" id="UP000694551">
    <property type="component" value="Unplaced"/>
</dbReference>
<reference evidence="12" key="1">
    <citation type="submission" date="2025-08" db="UniProtKB">
        <authorList>
            <consortium name="Ensembl"/>
        </authorList>
    </citation>
    <scope>IDENTIFICATION</scope>
</reference>
<feature type="region of interest" description="Disordered" evidence="9">
    <location>
        <begin position="331"/>
        <end position="354"/>
    </location>
</feature>
<organism evidence="12 13">
    <name type="scientific">Strix occidentalis caurina</name>
    <name type="common">northern spotted owl</name>
    <dbReference type="NCBI Taxonomy" id="311401"/>
    <lineage>
        <taxon>Eukaryota</taxon>
        <taxon>Metazoa</taxon>
        <taxon>Chordata</taxon>
        <taxon>Craniata</taxon>
        <taxon>Vertebrata</taxon>
        <taxon>Euteleostomi</taxon>
        <taxon>Archelosauria</taxon>
        <taxon>Archosauria</taxon>
        <taxon>Dinosauria</taxon>
        <taxon>Saurischia</taxon>
        <taxon>Theropoda</taxon>
        <taxon>Coelurosauria</taxon>
        <taxon>Aves</taxon>
        <taxon>Neognathae</taxon>
        <taxon>Neoaves</taxon>
        <taxon>Telluraves</taxon>
        <taxon>Strigiformes</taxon>
        <taxon>Strigidae</taxon>
        <taxon>Strix</taxon>
    </lineage>
</organism>
<dbReference type="Gene3D" id="3.40.50.300">
    <property type="entry name" value="P-loop containing nucleotide triphosphate hydrolases"/>
    <property type="match status" value="2"/>
</dbReference>
<name>A0A8D0KVM5_STROC</name>
<comment type="similarity">
    <text evidence="7">Belongs to the DEAD box helicase family. DDX56/DBP9 subfamily.</text>
</comment>
<dbReference type="GO" id="GO:0005829">
    <property type="term" value="C:cytosol"/>
    <property type="evidence" value="ECO:0007669"/>
    <property type="project" value="TreeGrafter"/>
</dbReference>
<evidence type="ECO:0000256" key="6">
    <source>
        <dbReference type="ARBA" id="ARBA00022884"/>
    </source>
</evidence>
<dbReference type="InterPro" id="IPR027417">
    <property type="entry name" value="P-loop_NTPase"/>
</dbReference>
<keyword evidence="2" id="KW-0547">Nucleotide-binding</keyword>
<dbReference type="InterPro" id="IPR001650">
    <property type="entry name" value="Helicase_C-like"/>
</dbReference>
<comment type="catalytic activity">
    <reaction evidence="8">
        <text>ATP + H2O = ADP + phosphate + H(+)</text>
        <dbReference type="Rhea" id="RHEA:13065"/>
        <dbReference type="ChEBI" id="CHEBI:15377"/>
        <dbReference type="ChEBI" id="CHEBI:15378"/>
        <dbReference type="ChEBI" id="CHEBI:30616"/>
        <dbReference type="ChEBI" id="CHEBI:43474"/>
        <dbReference type="ChEBI" id="CHEBI:456216"/>
        <dbReference type="EC" id="3.6.4.13"/>
    </reaction>
</comment>
<feature type="domain" description="Helicase ATP-binding" evidence="10">
    <location>
        <begin position="3"/>
        <end position="171"/>
    </location>
</feature>
<keyword evidence="3" id="KW-0378">Hydrolase</keyword>
<dbReference type="SUPFAM" id="SSF52540">
    <property type="entry name" value="P-loop containing nucleoside triphosphate hydrolases"/>
    <property type="match status" value="2"/>
</dbReference>
<dbReference type="GO" id="GO:0005524">
    <property type="term" value="F:ATP binding"/>
    <property type="evidence" value="ECO:0007669"/>
    <property type="project" value="UniProtKB-KW"/>
</dbReference>
<evidence type="ECO:0000313" key="13">
    <source>
        <dbReference type="Proteomes" id="UP000694551"/>
    </source>
</evidence>
<dbReference type="InterPro" id="IPR050079">
    <property type="entry name" value="DEAD_box_RNA_helicase"/>
</dbReference>
<sequence>EAIPLALEGRDLLARARTGSGKTGAYGLPLLQHLLRVKAAPSAVAQAVRALVLVPSKELGQQVVRSLRQLAAFCARDLRVADLCAQSDLAAQRPVLMEKPDVVVGTPARVLAHLSTRSLSLRHSLELLVLDEADLLLSFGFAQQLRVCMCVCPPQTFQFGVQVTVRPPEPRLPGSSQLRQFAVRCGTEEDKFLLLCALLQLRLLRGRALLFVGTLARCYRLKLFLEQFGIPACALNSELPARSRCHVITQFNRGIYDYIVATDEEAPAVPTEQPPHLGVKGKDPEYSVARGIDFQNVATVINFDVPPTVDSYIHRVGRYVGTRRGDTGVPMVAGDPLRWPSHRRVPPSVARRTARADNPGTALTFALPEEQDGLARIEEALAGGWGGSPCHFGGTVGAEGIAGGVRGVGNEDGGDPTCVPRERRVDAAALQVCHGGDRGFALPLPGRRVVGNAGGGVCYC</sequence>
<dbReference type="GO" id="GO:0016787">
    <property type="term" value="F:hydrolase activity"/>
    <property type="evidence" value="ECO:0007669"/>
    <property type="project" value="UniProtKB-KW"/>
</dbReference>
<dbReference type="Pfam" id="PF00270">
    <property type="entry name" value="DEAD"/>
    <property type="match status" value="1"/>
</dbReference>
<accession>A0A8D0KVM5</accession>
<evidence type="ECO:0000256" key="3">
    <source>
        <dbReference type="ARBA" id="ARBA00022801"/>
    </source>
</evidence>
<dbReference type="Pfam" id="PF00271">
    <property type="entry name" value="Helicase_C"/>
    <property type="match status" value="1"/>
</dbReference>
<dbReference type="PROSITE" id="PS51192">
    <property type="entry name" value="HELICASE_ATP_BIND_1"/>
    <property type="match status" value="1"/>
</dbReference>
<evidence type="ECO:0000256" key="2">
    <source>
        <dbReference type="ARBA" id="ARBA00022741"/>
    </source>
</evidence>
<evidence type="ECO:0000256" key="4">
    <source>
        <dbReference type="ARBA" id="ARBA00022806"/>
    </source>
</evidence>
<evidence type="ECO:0000256" key="9">
    <source>
        <dbReference type="SAM" id="MobiDB-lite"/>
    </source>
</evidence>
<dbReference type="SMART" id="SM00490">
    <property type="entry name" value="HELICc"/>
    <property type="match status" value="1"/>
</dbReference>
<dbReference type="PANTHER" id="PTHR47959">
    <property type="entry name" value="ATP-DEPENDENT RNA HELICASE RHLE-RELATED"/>
    <property type="match status" value="1"/>
</dbReference>
<dbReference type="PROSITE" id="PS51194">
    <property type="entry name" value="HELICASE_CTER"/>
    <property type="match status" value="1"/>
</dbReference>
<reference evidence="12" key="2">
    <citation type="submission" date="2025-09" db="UniProtKB">
        <authorList>
            <consortium name="Ensembl"/>
        </authorList>
    </citation>
    <scope>IDENTIFICATION</scope>
</reference>
<evidence type="ECO:0000256" key="5">
    <source>
        <dbReference type="ARBA" id="ARBA00022840"/>
    </source>
</evidence>
<evidence type="ECO:0000259" key="11">
    <source>
        <dbReference type="PROSITE" id="PS51194"/>
    </source>
</evidence>
<evidence type="ECO:0000259" key="10">
    <source>
        <dbReference type="PROSITE" id="PS51192"/>
    </source>
</evidence>
<dbReference type="Ensembl" id="ENSSOCT00000012369.1">
    <property type="protein sequence ID" value="ENSSOCP00000012038.1"/>
    <property type="gene ID" value="ENSSOCG00000009157.1"/>
</dbReference>
<evidence type="ECO:0000313" key="12">
    <source>
        <dbReference type="Ensembl" id="ENSSOCP00000012038.1"/>
    </source>
</evidence>
<protein>
    <recommendedName>
        <fullName evidence="1">RNA helicase</fullName>
        <ecNumber evidence="1">3.6.4.13</ecNumber>
    </recommendedName>
</protein>
<dbReference type="InterPro" id="IPR014001">
    <property type="entry name" value="Helicase_ATP-bd"/>
</dbReference>
<keyword evidence="13" id="KW-1185">Reference proteome</keyword>
<feature type="domain" description="Helicase C-terminal" evidence="11">
    <location>
        <begin position="177"/>
        <end position="396"/>
    </location>
</feature>
<dbReference type="AlphaFoldDB" id="A0A8D0KVM5"/>
<proteinExistence type="inferred from homology"/>
<dbReference type="GO" id="GO:0003724">
    <property type="term" value="F:RNA helicase activity"/>
    <property type="evidence" value="ECO:0007669"/>
    <property type="project" value="UniProtKB-EC"/>
</dbReference>
<keyword evidence="4" id="KW-0347">Helicase</keyword>
<dbReference type="PANTHER" id="PTHR47959:SF21">
    <property type="entry name" value="DEAD-BOX HELICASE 56"/>
    <property type="match status" value="1"/>
</dbReference>
<evidence type="ECO:0000256" key="7">
    <source>
        <dbReference type="ARBA" id="ARBA00038041"/>
    </source>
</evidence>
<evidence type="ECO:0000256" key="1">
    <source>
        <dbReference type="ARBA" id="ARBA00012552"/>
    </source>
</evidence>
<keyword evidence="6" id="KW-0694">RNA-binding</keyword>
<evidence type="ECO:0000256" key="8">
    <source>
        <dbReference type="ARBA" id="ARBA00047984"/>
    </source>
</evidence>
<dbReference type="SMART" id="SM00487">
    <property type="entry name" value="DEXDc"/>
    <property type="match status" value="1"/>
</dbReference>
<dbReference type="GO" id="GO:0003723">
    <property type="term" value="F:RNA binding"/>
    <property type="evidence" value="ECO:0007669"/>
    <property type="project" value="UniProtKB-KW"/>
</dbReference>